<dbReference type="PANTHER" id="PTHR12415">
    <property type="entry name" value="TYROSYL-DNA PHOSPHODIESTERASE 1"/>
    <property type="match status" value="1"/>
</dbReference>
<dbReference type="VEuPathDB" id="VectorBase:GPPI044999"/>
<keyword evidence="4" id="KW-0227">DNA damage</keyword>
<feature type="domain" description="PBZ-type" evidence="12">
    <location>
        <begin position="115"/>
        <end position="138"/>
    </location>
</feature>
<evidence type="ECO:0000256" key="2">
    <source>
        <dbReference type="ARBA" id="ARBA00010205"/>
    </source>
</evidence>
<evidence type="ECO:0000256" key="7">
    <source>
        <dbReference type="ARBA" id="ARBA00023204"/>
    </source>
</evidence>
<accession>A0A1B0BPX4</accession>
<comment type="subcellular location">
    <subcellularLocation>
        <location evidence="1">Nucleus</location>
    </subcellularLocation>
</comment>
<name>A0A1B0BPX4_9MUSC</name>
<dbReference type="EMBL" id="JXJN01023093">
    <property type="status" value="NOT_ANNOTATED_CDS"/>
    <property type="molecule type" value="Genomic_DNA"/>
</dbReference>
<dbReference type="EMBL" id="JXJN01018248">
    <property type="status" value="NOT_ANNOTATED_CDS"/>
    <property type="molecule type" value="Genomic_DNA"/>
</dbReference>
<evidence type="ECO:0000256" key="4">
    <source>
        <dbReference type="ARBA" id="ARBA00022763"/>
    </source>
</evidence>
<dbReference type="EnsemblMetazoa" id="GPPI036852-RA">
    <property type="protein sequence ID" value="GPPI036852-PA"/>
    <property type="gene ID" value="GPPI036852"/>
</dbReference>
<evidence type="ECO:0000256" key="9">
    <source>
        <dbReference type="PIRSR" id="PIRSR610347-1"/>
    </source>
</evidence>
<keyword evidence="5" id="KW-0378">Hydrolase</keyword>
<dbReference type="GO" id="GO:0005634">
    <property type="term" value="C:nucleus"/>
    <property type="evidence" value="ECO:0007669"/>
    <property type="project" value="UniProtKB-SubCell"/>
</dbReference>
<keyword evidence="3" id="KW-0540">Nuclease</keyword>
<dbReference type="EnsemblMetazoa" id="GPPI044999-RA">
    <property type="protein sequence ID" value="GPPI044999-PA"/>
    <property type="gene ID" value="GPPI044999"/>
</dbReference>
<dbReference type="PANTHER" id="PTHR12415:SF0">
    <property type="entry name" value="TYROSYL-DNA PHOSPHODIESTERASE 1"/>
    <property type="match status" value="1"/>
</dbReference>
<feature type="binding site" evidence="10">
    <location>
        <position position="610"/>
    </location>
    <ligand>
        <name>substrate</name>
    </ligand>
</feature>
<feature type="site" description="Interaction with DNA" evidence="11">
    <location>
        <position position="633"/>
    </location>
</feature>
<evidence type="ECO:0000256" key="11">
    <source>
        <dbReference type="PIRSR" id="PIRSR610347-3"/>
    </source>
</evidence>
<reference evidence="13" key="2">
    <citation type="submission" date="2020-05" db="UniProtKB">
        <authorList>
            <consortium name="EnsemblMetazoa"/>
        </authorList>
    </citation>
    <scope>IDENTIFICATION</scope>
    <source>
        <strain evidence="13">IAEA</strain>
    </source>
</reference>
<comment type="similarity">
    <text evidence="2">Belongs to the tyrosyl-DNA phosphodiesterase family.</text>
</comment>
<evidence type="ECO:0000256" key="1">
    <source>
        <dbReference type="ARBA" id="ARBA00004123"/>
    </source>
</evidence>
<dbReference type="InterPro" id="IPR019406">
    <property type="entry name" value="APLF_PBZ"/>
</dbReference>
<evidence type="ECO:0000313" key="13">
    <source>
        <dbReference type="EnsemblMetazoa" id="GPPI044999-PA"/>
    </source>
</evidence>
<feature type="active site" description="Proton donor/acceptor" evidence="9">
    <location>
        <position position="608"/>
    </location>
</feature>
<proteinExistence type="inferred from homology"/>
<dbReference type="Proteomes" id="UP000092460">
    <property type="component" value="Unassembled WGS sequence"/>
</dbReference>
<evidence type="ECO:0000313" key="14">
    <source>
        <dbReference type="Proteomes" id="UP000092460"/>
    </source>
</evidence>
<dbReference type="InterPro" id="IPR010347">
    <property type="entry name" value="Tdp1"/>
</dbReference>
<protein>
    <recommendedName>
        <fullName evidence="12">PBZ-type domain-containing protein</fullName>
    </recommendedName>
</protein>
<dbReference type="VEuPathDB" id="VectorBase:GPPI036852"/>
<feature type="active site" description="Nucleophile" evidence="9">
    <location>
        <position position="379"/>
    </location>
</feature>
<dbReference type="SUPFAM" id="SSF56024">
    <property type="entry name" value="Phospholipase D/nuclease"/>
    <property type="match status" value="2"/>
</dbReference>
<feature type="binding site" evidence="10">
    <location>
        <position position="381"/>
    </location>
    <ligand>
        <name>substrate</name>
    </ligand>
</feature>
<dbReference type="GO" id="GO:0006281">
    <property type="term" value="P:DNA repair"/>
    <property type="evidence" value="ECO:0007669"/>
    <property type="project" value="UniProtKB-KW"/>
</dbReference>
<dbReference type="Pfam" id="PF10283">
    <property type="entry name" value="zf-CCHH"/>
    <property type="match status" value="1"/>
</dbReference>
<evidence type="ECO:0000259" key="12">
    <source>
        <dbReference type="Pfam" id="PF10283"/>
    </source>
</evidence>
<evidence type="ECO:0000256" key="5">
    <source>
        <dbReference type="ARBA" id="ARBA00022801"/>
    </source>
</evidence>
<dbReference type="GO" id="GO:0003697">
    <property type="term" value="F:single-stranded DNA binding"/>
    <property type="evidence" value="ECO:0007669"/>
    <property type="project" value="TreeGrafter"/>
</dbReference>
<keyword evidence="8" id="KW-0539">Nucleus</keyword>
<reference evidence="14" key="1">
    <citation type="submission" date="2015-01" db="EMBL/GenBank/DDBJ databases">
        <authorList>
            <person name="Aksoy S."/>
            <person name="Warren W."/>
            <person name="Wilson R.K."/>
        </authorList>
    </citation>
    <scope>NUCLEOTIDE SEQUENCE [LARGE SCALE GENOMIC DNA]</scope>
    <source>
        <strain evidence="14">IAEA</strain>
    </source>
</reference>
<keyword evidence="7" id="KW-0234">DNA repair</keyword>
<keyword evidence="14" id="KW-1185">Reference proteome</keyword>
<evidence type="ECO:0000256" key="8">
    <source>
        <dbReference type="ARBA" id="ARBA00023242"/>
    </source>
</evidence>
<dbReference type="GO" id="GO:0017005">
    <property type="term" value="F:3'-tyrosyl-DNA phosphodiesterase activity"/>
    <property type="evidence" value="ECO:0007669"/>
    <property type="project" value="TreeGrafter"/>
</dbReference>
<dbReference type="FunFam" id="3.30.870.10:FF:000039">
    <property type="entry name" value="Probable tyrosyl-DNA phosphodiesterase"/>
    <property type="match status" value="1"/>
</dbReference>
<dbReference type="GO" id="GO:0004527">
    <property type="term" value="F:exonuclease activity"/>
    <property type="evidence" value="ECO:0007669"/>
    <property type="project" value="UniProtKB-KW"/>
</dbReference>
<evidence type="ECO:0000256" key="10">
    <source>
        <dbReference type="PIRSR" id="PIRSR610347-2"/>
    </source>
</evidence>
<keyword evidence="6" id="KW-0269">Exonuclease</keyword>
<sequence length="709" mass="80317">THVVCIISFHPCISASVIHLPKTSALEVDVLNHESSPYLPGLYFDVKKSFGKPHTTDIKCGLDLEPPLFEVTLVVVSNNAEKPLRNARDINLELQPSECMLCCSYYKREAMQNLKSCPYAEKCYRRNPIHFGEFSHPHLDRIYENGLDKQTNSYSIPPELLENSELILQQLKLLEKLFPKTKINKKEEENQKLISDNNSTFLPEKCSKILLSGASTSATAACDKASNESNIRKKQKMMRNIKDYIPVIVEKGQMAKKLEAAAPYNLFLTAITDSKSTHHEPLSVTFQDDSLGEIESSVQINFMVDIGWLLGHYYFAGILLVYRIQLVNVRKLIAFKSCRHTPLLVLYGDESPELKSISQHKPNVTAIKVTMPTPFSTSHTKMMLFAYKDCSMRVIVSTANLYEDDWHNRTQGMWISPRLAPLTEGVDTNAGDSITNFRQDLMLYLVEYKISKLQPWIARIRKADFSSINVFFIGSVPGGHREGPRGHPWGHARVSSLLQKHCAPVDEKIPIVCQSSSIGSLGANIQTWVQHDFLNSLRQDSMPLRVRQFPLFKMIYPSFGNVSRSHDGMLGGGCLPYSKSTNDKQPWLKLHLHQWSSKMRHRSQAMPHIKSYARYDLEAQCVYWFLLSSANLSKAAWGAFNKNVNIQPSLRICNYEAGVLFLPRFVTGEDTFPLGVVRDGVPPFPLPYDVPLTPYGPDDTPFLMDYLHA</sequence>
<dbReference type="GO" id="GO:0003690">
    <property type="term" value="F:double-stranded DNA binding"/>
    <property type="evidence" value="ECO:0007669"/>
    <property type="project" value="TreeGrafter"/>
</dbReference>
<dbReference type="STRING" id="67801.A0A1B0BPX4"/>
<organism evidence="13 14">
    <name type="scientific">Glossina palpalis gambiensis</name>
    <dbReference type="NCBI Taxonomy" id="67801"/>
    <lineage>
        <taxon>Eukaryota</taxon>
        <taxon>Metazoa</taxon>
        <taxon>Ecdysozoa</taxon>
        <taxon>Arthropoda</taxon>
        <taxon>Hexapoda</taxon>
        <taxon>Insecta</taxon>
        <taxon>Pterygota</taxon>
        <taxon>Neoptera</taxon>
        <taxon>Endopterygota</taxon>
        <taxon>Diptera</taxon>
        <taxon>Brachycera</taxon>
        <taxon>Muscomorpha</taxon>
        <taxon>Hippoboscoidea</taxon>
        <taxon>Glossinidae</taxon>
        <taxon>Glossina</taxon>
    </lineage>
</organism>
<evidence type="ECO:0000256" key="3">
    <source>
        <dbReference type="ARBA" id="ARBA00022722"/>
    </source>
</evidence>
<evidence type="ECO:0000256" key="6">
    <source>
        <dbReference type="ARBA" id="ARBA00022839"/>
    </source>
</evidence>
<dbReference type="AlphaFoldDB" id="A0A1B0BPX4"/>
<dbReference type="Gene3D" id="3.30.870.10">
    <property type="entry name" value="Endonuclease Chain A"/>
    <property type="match status" value="2"/>
</dbReference>
<dbReference type="Pfam" id="PF06087">
    <property type="entry name" value="Tyr-DNA_phospho"/>
    <property type="match status" value="1"/>
</dbReference>